<proteinExistence type="predicted"/>
<sequence length="44" mass="5136">MRLQRDDQTMRSDFSPIFHVLTGKNTLKNEIQWIDTSTPCNALI</sequence>
<reference evidence="1" key="1">
    <citation type="submission" date="2014-09" db="EMBL/GenBank/DDBJ databases">
        <authorList>
            <person name="Magalhaes I.L.F."/>
            <person name="Oliveira U."/>
            <person name="Santos F.R."/>
            <person name="Vidigal T.H.D.A."/>
            <person name="Brescovit A.D."/>
            <person name="Santos A.J."/>
        </authorList>
    </citation>
    <scope>NUCLEOTIDE SEQUENCE</scope>
    <source>
        <tissue evidence="1">Shoot tissue taken approximately 20 cm above the soil surface</tissue>
    </source>
</reference>
<accession>A0A0A9FWB6</accession>
<dbReference type="AlphaFoldDB" id="A0A0A9FWB6"/>
<organism evidence="1">
    <name type="scientific">Arundo donax</name>
    <name type="common">Giant reed</name>
    <name type="synonym">Donax arundinaceus</name>
    <dbReference type="NCBI Taxonomy" id="35708"/>
    <lineage>
        <taxon>Eukaryota</taxon>
        <taxon>Viridiplantae</taxon>
        <taxon>Streptophyta</taxon>
        <taxon>Embryophyta</taxon>
        <taxon>Tracheophyta</taxon>
        <taxon>Spermatophyta</taxon>
        <taxon>Magnoliopsida</taxon>
        <taxon>Liliopsida</taxon>
        <taxon>Poales</taxon>
        <taxon>Poaceae</taxon>
        <taxon>PACMAD clade</taxon>
        <taxon>Arundinoideae</taxon>
        <taxon>Arundineae</taxon>
        <taxon>Arundo</taxon>
    </lineage>
</organism>
<name>A0A0A9FWB6_ARUDO</name>
<dbReference type="EMBL" id="GBRH01180791">
    <property type="protein sequence ID" value="JAE17105.1"/>
    <property type="molecule type" value="Transcribed_RNA"/>
</dbReference>
<reference evidence="1" key="2">
    <citation type="journal article" date="2015" name="Data Brief">
        <title>Shoot transcriptome of the giant reed, Arundo donax.</title>
        <authorList>
            <person name="Barrero R.A."/>
            <person name="Guerrero F.D."/>
            <person name="Moolhuijzen P."/>
            <person name="Goolsby J.A."/>
            <person name="Tidwell J."/>
            <person name="Bellgard S.E."/>
            <person name="Bellgard M.I."/>
        </authorList>
    </citation>
    <scope>NUCLEOTIDE SEQUENCE</scope>
    <source>
        <tissue evidence="1">Shoot tissue taken approximately 20 cm above the soil surface</tissue>
    </source>
</reference>
<evidence type="ECO:0000313" key="1">
    <source>
        <dbReference type="EMBL" id="JAE17105.1"/>
    </source>
</evidence>
<protein>
    <submittedName>
        <fullName evidence="1">Uncharacterized protein</fullName>
    </submittedName>
</protein>